<evidence type="ECO:0000256" key="7">
    <source>
        <dbReference type="ARBA" id="ARBA00022837"/>
    </source>
</evidence>
<dbReference type="FunFam" id="2.60.40.150:FF:000168">
    <property type="entry name" value="Protein BONZAI 1"/>
    <property type="match status" value="1"/>
</dbReference>
<reference evidence="11" key="1">
    <citation type="journal article" date="2021" name="Nat. Commun.">
        <title>Genomic analyses provide insights into spinach domestication and the genetic basis of agronomic traits.</title>
        <authorList>
            <person name="Cai X."/>
            <person name="Sun X."/>
            <person name="Xu C."/>
            <person name="Sun H."/>
            <person name="Wang X."/>
            <person name="Ge C."/>
            <person name="Zhang Z."/>
            <person name="Wang Q."/>
            <person name="Fei Z."/>
            <person name="Jiao C."/>
            <person name="Wang Q."/>
        </authorList>
    </citation>
    <scope>NUCLEOTIDE SEQUENCE [LARGE SCALE GENOMIC DNA]</scope>
    <source>
        <strain evidence="11">cv. Varoflay</strain>
    </source>
</reference>
<keyword evidence="6" id="KW-0611">Plant defense</keyword>
<dbReference type="CDD" id="cd04048">
    <property type="entry name" value="C2A_Copine"/>
    <property type="match status" value="1"/>
</dbReference>
<keyword evidence="5" id="KW-0677">Repeat</keyword>
<organism evidence="11 12">
    <name type="scientific">Spinacia oleracea</name>
    <name type="common">Spinach</name>
    <dbReference type="NCBI Taxonomy" id="3562"/>
    <lineage>
        <taxon>Eukaryota</taxon>
        <taxon>Viridiplantae</taxon>
        <taxon>Streptophyta</taxon>
        <taxon>Embryophyta</taxon>
        <taxon>Tracheophyta</taxon>
        <taxon>Spermatophyta</taxon>
        <taxon>Magnoliopsida</taxon>
        <taxon>eudicotyledons</taxon>
        <taxon>Gunneridae</taxon>
        <taxon>Pentapetalae</taxon>
        <taxon>Caryophyllales</taxon>
        <taxon>Chenopodiaceae</taxon>
        <taxon>Chenopodioideae</taxon>
        <taxon>Anserineae</taxon>
        <taxon>Spinacia</taxon>
    </lineage>
</organism>
<dbReference type="FunFam" id="2.60.40.150:FF:000208">
    <property type="entry name" value="Protein BONZAI 2"/>
    <property type="match status" value="1"/>
</dbReference>
<name>A0A9R0JRX6_SPIOL</name>
<dbReference type="GeneID" id="110784609"/>
<dbReference type="InterPro" id="IPR000008">
    <property type="entry name" value="C2_dom"/>
</dbReference>
<dbReference type="GO" id="GO:0005886">
    <property type="term" value="C:plasma membrane"/>
    <property type="evidence" value="ECO:0000318"/>
    <property type="project" value="GO_Central"/>
</dbReference>
<evidence type="ECO:0000256" key="2">
    <source>
        <dbReference type="ARBA" id="ARBA00009048"/>
    </source>
</evidence>
<evidence type="ECO:0000256" key="9">
    <source>
        <dbReference type="ARBA" id="ARBA00023288"/>
    </source>
</evidence>
<comment type="similarity">
    <text evidence="2">Belongs to the copine family.</text>
</comment>
<sequence length="589" mass="64589">MGNGCCFGEVGGRTAVGTSMYGGGGGQNKHHNDGPNDAVGHFLKSHGYHGLFSQIELSLSASSLRDRDVLSKSDPMAVIYTQGRNGRLEELGRTEVVSNSLDPTWIAKLNVTYHFEIVQTLVFHVFDVDTQFHNVDVQTLKLDEQQFLGEASCALSEVVTRSNGLLTLDLVQHDENLKATHPRSCGKLTVHAEESINSKITTELLLRCSDLENKDLFSKSDPFLVISKIAESGIPIPICKTEVVKDNLDPAWKPVFLNIQQVGSKDSPLTIECFNFNSNGKHDLIGKIDKSLVDLEKIHLSQNGANLYQPAPTGHDYHNKDLKSKLFVDKFSESVQHTFLDYLAGGCELNFMVAVDFTASNGNPRLPDSLHYIDPSGRPNAYQKAISEIGGVLQFYDSDKRFPAWGFGARPIDGPVSHCFNLNGSENYCEVDGIQGIMTAYTSALYNVSLAGPTLFGRVVTVAADIASQALLEGQQKYYVLLIITDGVITDLQETKDAIVKASDLPLSILIVGVGGADYKEMEFLDGDKGERLESTTGRVASRDIVQFVPFRDIQGEEVSVAQTLLAELPTQFLSYMRTRGIEPKSMIL</sequence>
<feature type="domain" description="C2" evidence="10">
    <location>
        <begin position="34"/>
        <end position="168"/>
    </location>
</feature>
<keyword evidence="3" id="KW-1003">Cell membrane</keyword>
<evidence type="ECO:0000256" key="8">
    <source>
        <dbReference type="ARBA" id="ARBA00023136"/>
    </source>
</evidence>
<evidence type="ECO:0000256" key="1">
    <source>
        <dbReference type="ARBA" id="ARBA00004193"/>
    </source>
</evidence>
<keyword evidence="8" id="KW-0472">Membrane</keyword>
<proteinExistence type="inferred from homology"/>
<evidence type="ECO:0000256" key="3">
    <source>
        <dbReference type="ARBA" id="ARBA00022475"/>
    </source>
</evidence>
<accession>A0A9R0JRX6</accession>
<dbReference type="CDD" id="cd04047">
    <property type="entry name" value="C2B_Copine"/>
    <property type="match status" value="1"/>
</dbReference>
<dbReference type="Proteomes" id="UP000813463">
    <property type="component" value="Chromosome 5"/>
</dbReference>
<evidence type="ECO:0000313" key="11">
    <source>
        <dbReference type="Proteomes" id="UP000813463"/>
    </source>
</evidence>
<dbReference type="Gene3D" id="2.60.40.150">
    <property type="entry name" value="C2 domain"/>
    <property type="match status" value="2"/>
</dbReference>
<keyword evidence="11" id="KW-1185">Reference proteome</keyword>
<dbReference type="InterPro" id="IPR036465">
    <property type="entry name" value="vWFA_dom_sf"/>
</dbReference>
<gene>
    <name evidence="12" type="primary">LOC110784609</name>
</gene>
<dbReference type="GO" id="GO:0005544">
    <property type="term" value="F:calcium-dependent phospholipid binding"/>
    <property type="evidence" value="ECO:0000318"/>
    <property type="project" value="GO_Central"/>
</dbReference>
<keyword evidence="7" id="KW-0106">Calcium</keyword>
<evidence type="ECO:0000256" key="4">
    <source>
        <dbReference type="ARBA" id="ARBA00022723"/>
    </source>
</evidence>
<evidence type="ECO:0000313" key="12">
    <source>
        <dbReference type="RefSeq" id="XP_021844749.1"/>
    </source>
</evidence>
<dbReference type="Pfam" id="PF07002">
    <property type="entry name" value="Copine"/>
    <property type="match status" value="1"/>
</dbReference>
<dbReference type="KEGG" id="soe:110784609"/>
<dbReference type="GO" id="GO:0071277">
    <property type="term" value="P:cellular response to calcium ion"/>
    <property type="evidence" value="ECO:0000318"/>
    <property type="project" value="GO_Central"/>
</dbReference>
<comment type="subcellular location">
    <subcellularLocation>
        <location evidence="1">Cell membrane</location>
        <topology evidence="1">Lipid-anchor</topology>
    </subcellularLocation>
</comment>
<feature type="domain" description="C2" evidence="10">
    <location>
        <begin position="182"/>
        <end position="308"/>
    </location>
</feature>
<dbReference type="PANTHER" id="PTHR10857:SF106">
    <property type="entry name" value="C2 DOMAIN-CONTAINING PROTEIN"/>
    <property type="match status" value="1"/>
</dbReference>
<keyword evidence="9" id="KW-0449">Lipoprotein</keyword>
<evidence type="ECO:0000259" key="10">
    <source>
        <dbReference type="PROSITE" id="PS50004"/>
    </source>
</evidence>
<dbReference type="PANTHER" id="PTHR10857">
    <property type="entry name" value="COPINE"/>
    <property type="match status" value="1"/>
</dbReference>
<dbReference type="Pfam" id="PF00168">
    <property type="entry name" value="C2"/>
    <property type="match status" value="2"/>
</dbReference>
<keyword evidence="4" id="KW-0479">Metal-binding</keyword>
<dbReference type="SUPFAM" id="SSF49562">
    <property type="entry name" value="C2 domain (Calcium/lipid-binding domain, CaLB)"/>
    <property type="match status" value="2"/>
</dbReference>
<dbReference type="RefSeq" id="XP_021844749.1">
    <property type="nucleotide sequence ID" value="XM_021989057.2"/>
</dbReference>
<dbReference type="InterPro" id="IPR035892">
    <property type="entry name" value="C2_domain_sf"/>
</dbReference>
<dbReference type="SMART" id="SM00239">
    <property type="entry name" value="C2"/>
    <property type="match status" value="2"/>
</dbReference>
<dbReference type="InterPro" id="IPR045052">
    <property type="entry name" value="Copine"/>
</dbReference>
<dbReference type="InterPro" id="IPR010734">
    <property type="entry name" value="Copine_C"/>
</dbReference>
<dbReference type="PROSITE" id="PS50004">
    <property type="entry name" value="C2"/>
    <property type="match status" value="2"/>
</dbReference>
<dbReference type="SMART" id="SM00327">
    <property type="entry name" value="VWA"/>
    <property type="match status" value="1"/>
</dbReference>
<dbReference type="SUPFAM" id="SSF53300">
    <property type="entry name" value="vWA-like"/>
    <property type="match status" value="1"/>
</dbReference>
<dbReference type="GO" id="GO:0046872">
    <property type="term" value="F:metal ion binding"/>
    <property type="evidence" value="ECO:0007669"/>
    <property type="project" value="UniProtKB-KW"/>
</dbReference>
<dbReference type="OrthoDB" id="5855668at2759"/>
<dbReference type="AlphaFoldDB" id="A0A9R0JRX6"/>
<dbReference type="InterPro" id="IPR037768">
    <property type="entry name" value="C2B_Copine"/>
</dbReference>
<reference evidence="12" key="2">
    <citation type="submission" date="2025-08" db="UniProtKB">
        <authorList>
            <consortium name="RefSeq"/>
        </authorList>
    </citation>
    <scope>IDENTIFICATION</scope>
    <source>
        <tissue evidence="12">Leaf</tissue>
    </source>
</reference>
<dbReference type="InterPro" id="IPR002035">
    <property type="entry name" value="VWF_A"/>
</dbReference>
<dbReference type="GO" id="GO:0006952">
    <property type="term" value="P:defense response"/>
    <property type="evidence" value="ECO:0007669"/>
    <property type="project" value="UniProtKB-KW"/>
</dbReference>
<dbReference type="CDD" id="cd01459">
    <property type="entry name" value="vWA_copine_like"/>
    <property type="match status" value="1"/>
</dbReference>
<protein>
    <submittedName>
        <fullName evidence="12">Protein BONZAI 1</fullName>
    </submittedName>
</protein>
<evidence type="ECO:0000256" key="6">
    <source>
        <dbReference type="ARBA" id="ARBA00022821"/>
    </source>
</evidence>
<evidence type="ECO:0000256" key="5">
    <source>
        <dbReference type="ARBA" id="ARBA00022737"/>
    </source>
</evidence>